<keyword evidence="9" id="KW-1185">Reference proteome</keyword>
<evidence type="ECO:0000256" key="4">
    <source>
        <dbReference type="PROSITE-ProRule" id="PRU00433"/>
    </source>
</evidence>
<dbReference type="OrthoDB" id="9808312at2"/>
<gene>
    <name evidence="8" type="ORF">TSA66_15935</name>
</gene>
<sequence>MKTIRRTLLGLVVGMAITEGALAQADWKTPDIDKLPNDKYGQMVRQGKLLMDQTYKYLGPEAKDPARRYAGNNLACVSCHVDSGMRKFGNPWVGTYVGFPQYRGREDAVSTIEERINGCMERSMNGRKLPLEGDDMKAMVTYLHFLSTGRAVGDKLDGGGVLRIKVLERAADPALGKQVYMGYCVACHGENGQGLRRGAVGDGEGYQFPPLWGADSYNNGAGMARGMLAAGFIKGNMPSGTTHANTVLTDEQAFDVAAYINSQPRPAKANLEADFPARKNKPLDAAFPPYTPGFSAEQHKYGPWQPIQQARDKGIYPPK</sequence>
<evidence type="ECO:0000313" key="9">
    <source>
        <dbReference type="Proteomes" id="UP000031572"/>
    </source>
</evidence>
<feature type="compositionally biased region" description="Basic and acidic residues" evidence="5">
    <location>
        <begin position="310"/>
        <end position="319"/>
    </location>
</feature>
<dbReference type="Gene3D" id="1.10.760.10">
    <property type="entry name" value="Cytochrome c-like domain"/>
    <property type="match status" value="2"/>
</dbReference>
<keyword evidence="1 4" id="KW-0349">Heme</keyword>
<dbReference type="RefSeq" id="WP_040040705.1">
    <property type="nucleotide sequence ID" value="NZ_JWJG01000028.1"/>
</dbReference>
<evidence type="ECO:0000256" key="3">
    <source>
        <dbReference type="ARBA" id="ARBA00023004"/>
    </source>
</evidence>
<dbReference type="EMBL" id="JWJG01000028">
    <property type="protein sequence ID" value="KIF81955.1"/>
    <property type="molecule type" value="Genomic_DNA"/>
</dbReference>
<dbReference type="Pfam" id="PF21342">
    <property type="entry name" value="SoxA-TsdA_cyt-c"/>
    <property type="match status" value="1"/>
</dbReference>
<keyword evidence="3 4" id="KW-0408">Iron</keyword>
<name>A0A0C2BL46_9BURK</name>
<reference evidence="8 9" key="1">
    <citation type="submission" date="2014-12" db="EMBL/GenBank/DDBJ databases">
        <title>Denitrispirillum autotrophicum gen. nov., sp. nov., Denitrifying, Facultatively Autotrophic Bacteria Isolated from Rice Paddy Soil.</title>
        <authorList>
            <person name="Ishii S."/>
            <person name="Ashida N."/>
            <person name="Ohno H."/>
            <person name="Otsuka S."/>
            <person name="Yokota A."/>
            <person name="Senoo K."/>
        </authorList>
    </citation>
    <scope>NUCLEOTIDE SEQUENCE [LARGE SCALE GENOMIC DNA]</scope>
    <source>
        <strain evidence="8 9">TSA66</strain>
    </source>
</reference>
<comment type="caution">
    <text evidence="8">The sequence shown here is derived from an EMBL/GenBank/DDBJ whole genome shotgun (WGS) entry which is preliminary data.</text>
</comment>
<dbReference type="GO" id="GO:0046872">
    <property type="term" value="F:metal ion binding"/>
    <property type="evidence" value="ECO:0007669"/>
    <property type="project" value="UniProtKB-KW"/>
</dbReference>
<dbReference type="PROSITE" id="PS51007">
    <property type="entry name" value="CYTC"/>
    <property type="match status" value="1"/>
</dbReference>
<feature type="region of interest" description="Disordered" evidence="5">
    <location>
        <begin position="280"/>
        <end position="319"/>
    </location>
</feature>
<accession>A0A0C2BL46</accession>
<dbReference type="GO" id="GO:0009055">
    <property type="term" value="F:electron transfer activity"/>
    <property type="evidence" value="ECO:0007669"/>
    <property type="project" value="InterPro"/>
</dbReference>
<dbReference type="InterPro" id="IPR036909">
    <property type="entry name" value="Cyt_c-like_dom_sf"/>
</dbReference>
<dbReference type="Pfam" id="PF00034">
    <property type="entry name" value="Cytochrom_C"/>
    <property type="match status" value="1"/>
</dbReference>
<keyword evidence="6" id="KW-0732">Signal</keyword>
<dbReference type="PANTHER" id="PTHR35008:SF9">
    <property type="entry name" value="CYTOCHROME C DOMAIN-CONTAINING PROTEIN"/>
    <property type="match status" value="1"/>
</dbReference>
<dbReference type="Proteomes" id="UP000031572">
    <property type="component" value="Unassembled WGS sequence"/>
</dbReference>
<feature type="signal peptide" evidence="6">
    <location>
        <begin position="1"/>
        <end position="23"/>
    </location>
</feature>
<organism evidence="8 9">
    <name type="scientific">Noviherbaspirillum autotrophicum</name>
    <dbReference type="NCBI Taxonomy" id="709839"/>
    <lineage>
        <taxon>Bacteria</taxon>
        <taxon>Pseudomonadati</taxon>
        <taxon>Pseudomonadota</taxon>
        <taxon>Betaproteobacteria</taxon>
        <taxon>Burkholderiales</taxon>
        <taxon>Oxalobacteraceae</taxon>
        <taxon>Noviherbaspirillum</taxon>
    </lineage>
</organism>
<dbReference type="STRING" id="709839.TSA66_15935"/>
<evidence type="ECO:0000256" key="1">
    <source>
        <dbReference type="ARBA" id="ARBA00022617"/>
    </source>
</evidence>
<evidence type="ECO:0000256" key="2">
    <source>
        <dbReference type="ARBA" id="ARBA00022723"/>
    </source>
</evidence>
<protein>
    <submittedName>
        <fullName evidence="8">Cystathionine gamma-synthase</fullName>
    </submittedName>
</protein>
<feature type="domain" description="Cytochrome c" evidence="7">
    <location>
        <begin position="171"/>
        <end position="264"/>
    </location>
</feature>
<keyword evidence="2 4" id="KW-0479">Metal-binding</keyword>
<dbReference type="AlphaFoldDB" id="A0A0C2BL46"/>
<dbReference type="PANTHER" id="PTHR35008">
    <property type="entry name" value="BLL4482 PROTEIN-RELATED"/>
    <property type="match status" value="1"/>
</dbReference>
<evidence type="ECO:0000259" key="7">
    <source>
        <dbReference type="PROSITE" id="PS51007"/>
    </source>
</evidence>
<dbReference type="InterPro" id="IPR009056">
    <property type="entry name" value="Cyt_c-like_dom"/>
</dbReference>
<proteinExistence type="predicted"/>
<dbReference type="GO" id="GO:0020037">
    <property type="term" value="F:heme binding"/>
    <property type="evidence" value="ECO:0007669"/>
    <property type="project" value="InterPro"/>
</dbReference>
<dbReference type="SUPFAM" id="SSF46626">
    <property type="entry name" value="Cytochrome c"/>
    <property type="match status" value="2"/>
</dbReference>
<feature type="chain" id="PRO_5002146048" evidence="6">
    <location>
        <begin position="24"/>
        <end position="319"/>
    </location>
</feature>
<evidence type="ECO:0000256" key="5">
    <source>
        <dbReference type="SAM" id="MobiDB-lite"/>
    </source>
</evidence>
<evidence type="ECO:0000313" key="8">
    <source>
        <dbReference type="EMBL" id="KIF81955.1"/>
    </source>
</evidence>
<dbReference type="InterPro" id="IPR051459">
    <property type="entry name" value="Cytochrome_c-type_DH"/>
</dbReference>
<evidence type="ECO:0000256" key="6">
    <source>
        <dbReference type="SAM" id="SignalP"/>
    </source>
</evidence>